<organism evidence="6 7">
    <name type="scientific">Thermohalobaculum xanthum</name>
    <dbReference type="NCBI Taxonomy" id="2753746"/>
    <lineage>
        <taxon>Bacteria</taxon>
        <taxon>Pseudomonadati</taxon>
        <taxon>Pseudomonadota</taxon>
        <taxon>Alphaproteobacteria</taxon>
        <taxon>Rhodobacterales</taxon>
        <taxon>Paracoccaceae</taxon>
        <taxon>Thermohalobaculum</taxon>
    </lineage>
</organism>
<gene>
    <name evidence="6" type="ORF">H0I76_17690</name>
</gene>
<dbReference type="PANTHER" id="PTHR30563">
    <property type="entry name" value="DNA RECOMBINATION PROTEIN RMUC"/>
    <property type="match status" value="1"/>
</dbReference>
<dbReference type="AlphaFoldDB" id="A0A8J7MA59"/>
<evidence type="ECO:0000313" key="7">
    <source>
        <dbReference type="Proteomes" id="UP000655420"/>
    </source>
</evidence>
<comment type="caution">
    <text evidence="6">The sequence shown here is derived from an EMBL/GenBank/DDBJ whole genome shotgun (WGS) entry which is preliminary data.</text>
</comment>
<evidence type="ECO:0000256" key="4">
    <source>
        <dbReference type="ARBA" id="ARBA00023054"/>
    </source>
</evidence>
<keyword evidence="5" id="KW-0233">DNA recombination</keyword>
<evidence type="ECO:0000256" key="3">
    <source>
        <dbReference type="ARBA" id="ARBA00021840"/>
    </source>
</evidence>
<comment type="similarity">
    <text evidence="2">Belongs to the RmuC family.</text>
</comment>
<evidence type="ECO:0000256" key="2">
    <source>
        <dbReference type="ARBA" id="ARBA00009840"/>
    </source>
</evidence>
<dbReference type="Pfam" id="PF02646">
    <property type="entry name" value="RmuC"/>
    <property type="match status" value="1"/>
</dbReference>
<comment type="function">
    <text evidence="1">Involved in DNA recombination.</text>
</comment>
<sequence length="362" mass="38716">MRAALAGVDPLHLAAGALALLVLAILVTARLARGGQRGLGPALDRLGQGQQQLVGALAQLAEAQAGAQIRAMETMERRLGEVSSRVSATLSGSASETAKSLGALQARLSVIDAAQGRIEQLSGNVLGLQEILSNKQARGAFGEVQLAEILRHALPPDAYALQATLSNGRRADALVHLSHPPGPMVIDSKFPLEAYQALASARTEREKREAARALRAAVQTHVAHIAERYIIEGETAESALMFLPSEAVYAELHANHAEVVRQGFERRVWIVSPTTTMAMLTTMRGVMRDARIAAESGRIRRELGALTRDIGRLVDRVGNLERHLAQAGEDLRGVRITADRAATRATRLEEVEFGGDELSAAE</sequence>
<dbReference type="PANTHER" id="PTHR30563:SF0">
    <property type="entry name" value="DNA RECOMBINATION PROTEIN RMUC"/>
    <property type="match status" value="1"/>
</dbReference>
<proteinExistence type="inferred from homology"/>
<dbReference type="EMBL" id="JAEHHL010000013">
    <property type="protein sequence ID" value="MBK0401033.1"/>
    <property type="molecule type" value="Genomic_DNA"/>
</dbReference>
<accession>A0A8J7MA59</accession>
<dbReference type="GO" id="GO:0006310">
    <property type="term" value="P:DNA recombination"/>
    <property type="evidence" value="ECO:0007669"/>
    <property type="project" value="UniProtKB-KW"/>
</dbReference>
<reference evidence="6" key="1">
    <citation type="submission" date="2020-12" db="EMBL/GenBank/DDBJ databases">
        <title>Bacterial taxonomy.</title>
        <authorList>
            <person name="Pan X."/>
        </authorList>
    </citation>
    <scope>NUCLEOTIDE SEQUENCE</scope>
    <source>
        <strain evidence="6">M0105</strain>
    </source>
</reference>
<keyword evidence="4" id="KW-0175">Coiled coil</keyword>
<keyword evidence="7" id="KW-1185">Reference proteome</keyword>
<evidence type="ECO:0000256" key="5">
    <source>
        <dbReference type="ARBA" id="ARBA00023172"/>
    </source>
</evidence>
<evidence type="ECO:0000256" key="1">
    <source>
        <dbReference type="ARBA" id="ARBA00003416"/>
    </source>
</evidence>
<protein>
    <recommendedName>
        <fullName evidence="3">DNA recombination protein RmuC homolog</fullName>
    </recommendedName>
</protein>
<evidence type="ECO:0000313" key="6">
    <source>
        <dbReference type="EMBL" id="MBK0401033.1"/>
    </source>
</evidence>
<dbReference type="InterPro" id="IPR003798">
    <property type="entry name" value="DNA_recombination_RmuC"/>
</dbReference>
<name>A0A8J7MA59_9RHOB</name>
<dbReference type="Proteomes" id="UP000655420">
    <property type="component" value="Unassembled WGS sequence"/>
</dbReference>